<organism evidence="2 3">
    <name type="scientific">Spirodela intermedia</name>
    <name type="common">Intermediate duckweed</name>
    <dbReference type="NCBI Taxonomy" id="51605"/>
    <lineage>
        <taxon>Eukaryota</taxon>
        <taxon>Viridiplantae</taxon>
        <taxon>Streptophyta</taxon>
        <taxon>Embryophyta</taxon>
        <taxon>Tracheophyta</taxon>
        <taxon>Spermatophyta</taxon>
        <taxon>Magnoliopsida</taxon>
        <taxon>Liliopsida</taxon>
        <taxon>Araceae</taxon>
        <taxon>Lemnoideae</taxon>
        <taxon>Spirodela</taxon>
    </lineage>
</organism>
<dbReference type="InterPro" id="IPR011990">
    <property type="entry name" value="TPR-like_helical_dom_sf"/>
</dbReference>
<feature type="region of interest" description="Disordered" evidence="1">
    <location>
        <begin position="1"/>
        <end position="20"/>
    </location>
</feature>
<keyword evidence="3" id="KW-1185">Reference proteome</keyword>
<sequence>MSRAPLMRTRSGPLRSPLVVHHHDNTAGGISVLKRAGCGGTLAPLMSLHLDRRERGGRSSVALRRVRSEGGLSGYDRRTGFLSRQSGVGLWPEDGGMAPPVDVDFSCGDDGVRGGGGGRRSISESGGGGQSEIGAYYREMLKADPGNPLLLRNYGIFLHEVEGDAVGAEDCYARAILGDPGDGELLSLYGNLIWEASGDEIRAERYLERAVEASPEDSHVLGAYAHFLWDAEDGEEEEAASFSALSSSSRLVEAG</sequence>
<dbReference type="EMBL" id="LR746273">
    <property type="protein sequence ID" value="CAA7403863.1"/>
    <property type="molecule type" value="Genomic_DNA"/>
</dbReference>
<proteinExistence type="predicted"/>
<gene>
    <name evidence="2" type="ORF">SI8410_10014541</name>
</gene>
<dbReference type="OrthoDB" id="439046at2759"/>
<evidence type="ECO:0000313" key="2">
    <source>
        <dbReference type="EMBL" id="CAA7403863.1"/>
    </source>
</evidence>
<dbReference type="Gene3D" id="1.25.40.10">
    <property type="entry name" value="Tetratricopeptide repeat domain"/>
    <property type="match status" value="1"/>
</dbReference>
<dbReference type="AlphaFoldDB" id="A0A7I8L1G8"/>
<dbReference type="SUPFAM" id="SSF48452">
    <property type="entry name" value="TPR-like"/>
    <property type="match status" value="1"/>
</dbReference>
<dbReference type="PANTHER" id="PTHR26312">
    <property type="entry name" value="TETRATRICOPEPTIDE REPEAT PROTEIN 5"/>
    <property type="match status" value="1"/>
</dbReference>
<protein>
    <submittedName>
        <fullName evidence="2">Uncharacterized protein</fullName>
    </submittedName>
</protein>
<name>A0A7I8L1G8_SPIIN</name>
<evidence type="ECO:0000256" key="1">
    <source>
        <dbReference type="SAM" id="MobiDB-lite"/>
    </source>
</evidence>
<accession>A0A7I8L1G8</accession>
<dbReference type="Proteomes" id="UP000663760">
    <property type="component" value="Chromosome 10"/>
</dbReference>
<dbReference type="PANTHER" id="PTHR26312:SF123">
    <property type="entry name" value="TETRATRICOPEPTIDE REPEAT (TPR)-LIKE SUPERFAMILY PROTEIN"/>
    <property type="match status" value="1"/>
</dbReference>
<reference evidence="2" key="1">
    <citation type="submission" date="2020-02" db="EMBL/GenBank/DDBJ databases">
        <authorList>
            <person name="Scholz U."/>
            <person name="Mascher M."/>
            <person name="Fiebig A."/>
        </authorList>
    </citation>
    <scope>NUCLEOTIDE SEQUENCE</scope>
</reference>
<evidence type="ECO:0000313" key="3">
    <source>
        <dbReference type="Proteomes" id="UP000663760"/>
    </source>
</evidence>